<gene>
    <name evidence="9" type="ORF">IAC59_06010</name>
</gene>
<keyword evidence="3" id="KW-1003">Cell membrane</keyword>
<comment type="caution">
    <text evidence="9">The sequence shown here is derived from an EMBL/GenBank/DDBJ whole genome shotgun (WGS) entry which is preliminary data.</text>
</comment>
<dbReference type="Pfam" id="PF00528">
    <property type="entry name" value="BPD_transp_1"/>
    <property type="match status" value="1"/>
</dbReference>
<evidence type="ECO:0000313" key="10">
    <source>
        <dbReference type="Proteomes" id="UP000824123"/>
    </source>
</evidence>
<evidence type="ECO:0000259" key="8">
    <source>
        <dbReference type="PROSITE" id="PS50928"/>
    </source>
</evidence>
<protein>
    <submittedName>
        <fullName evidence="9">Sugar ABC transporter permease</fullName>
    </submittedName>
</protein>
<evidence type="ECO:0000256" key="6">
    <source>
        <dbReference type="ARBA" id="ARBA00023136"/>
    </source>
</evidence>
<feature type="domain" description="ABC transmembrane type-1" evidence="8">
    <location>
        <begin position="89"/>
        <end position="303"/>
    </location>
</feature>
<keyword evidence="6 7" id="KW-0472">Membrane</keyword>
<evidence type="ECO:0000256" key="2">
    <source>
        <dbReference type="ARBA" id="ARBA00022448"/>
    </source>
</evidence>
<name>A0A9D1LRP6_9FIRM</name>
<dbReference type="GO" id="GO:0055085">
    <property type="term" value="P:transmembrane transport"/>
    <property type="evidence" value="ECO:0007669"/>
    <property type="project" value="InterPro"/>
</dbReference>
<feature type="transmembrane region" description="Helical" evidence="7">
    <location>
        <begin position="287"/>
        <end position="307"/>
    </location>
</feature>
<dbReference type="CDD" id="cd06261">
    <property type="entry name" value="TM_PBP2"/>
    <property type="match status" value="1"/>
</dbReference>
<feature type="transmembrane region" description="Helical" evidence="7">
    <location>
        <begin position="134"/>
        <end position="159"/>
    </location>
</feature>
<comment type="similarity">
    <text evidence="7">Belongs to the binding-protein-dependent transport system permease family.</text>
</comment>
<dbReference type="EMBL" id="DVNK01000038">
    <property type="protein sequence ID" value="HIU46794.1"/>
    <property type="molecule type" value="Genomic_DNA"/>
</dbReference>
<dbReference type="SUPFAM" id="SSF161098">
    <property type="entry name" value="MetI-like"/>
    <property type="match status" value="1"/>
</dbReference>
<feature type="transmembrane region" description="Helical" evidence="7">
    <location>
        <begin position="230"/>
        <end position="250"/>
    </location>
</feature>
<evidence type="ECO:0000313" key="9">
    <source>
        <dbReference type="EMBL" id="HIU46794.1"/>
    </source>
</evidence>
<dbReference type="GO" id="GO:0005886">
    <property type="term" value="C:plasma membrane"/>
    <property type="evidence" value="ECO:0007669"/>
    <property type="project" value="UniProtKB-SubCell"/>
</dbReference>
<evidence type="ECO:0000256" key="7">
    <source>
        <dbReference type="RuleBase" id="RU363032"/>
    </source>
</evidence>
<reference evidence="9" key="2">
    <citation type="journal article" date="2021" name="PeerJ">
        <title>Extensive microbial diversity within the chicken gut microbiome revealed by metagenomics and culture.</title>
        <authorList>
            <person name="Gilroy R."/>
            <person name="Ravi A."/>
            <person name="Getino M."/>
            <person name="Pursley I."/>
            <person name="Horton D.L."/>
            <person name="Alikhan N.F."/>
            <person name="Baker D."/>
            <person name="Gharbi K."/>
            <person name="Hall N."/>
            <person name="Watson M."/>
            <person name="Adriaenssens E.M."/>
            <person name="Foster-Nyarko E."/>
            <person name="Jarju S."/>
            <person name="Secka A."/>
            <person name="Antonio M."/>
            <person name="Oren A."/>
            <person name="Chaudhuri R.R."/>
            <person name="La Ragione R."/>
            <person name="Hildebrand F."/>
            <person name="Pallen M.J."/>
        </authorList>
    </citation>
    <scope>NUCLEOTIDE SEQUENCE</scope>
    <source>
        <strain evidence="9">ChiSxjej2B14-8506</strain>
    </source>
</reference>
<evidence type="ECO:0000256" key="1">
    <source>
        <dbReference type="ARBA" id="ARBA00004651"/>
    </source>
</evidence>
<dbReference type="PANTHER" id="PTHR43227:SF11">
    <property type="entry name" value="BLL4140 PROTEIN"/>
    <property type="match status" value="1"/>
</dbReference>
<dbReference type="InterPro" id="IPR000515">
    <property type="entry name" value="MetI-like"/>
</dbReference>
<evidence type="ECO:0000256" key="5">
    <source>
        <dbReference type="ARBA" id="ARBA00022989"/>
    </source>
</evidence>
<keyword evidence="4 7" id="KW-0812">Transmembrane</keyword>
<dbReference type="AlphaFoldDB" id="A0A9D1LRP6"/>
<keyword evidence="2 7" id="KW-0813">Transport</keyword>
<feature type="transmembrane region" description="Helical" evidence="7">
    <location>
        <begin position="93"/>
        <end position="114"/>
    </location>
</feature>
<dbReference type="Gene3D" id="1.10.3720.10">
    <property type="entry name" value="MetI-like"/>
    <property type="match status" value="1"/>
</dbReference>
<dbReference type="PANTHER" id="PTHR43227">
    <property type="entry name" value="BLL4140 PROTEIN"/>
    <property type="match status" value="1"/>
</dbReference>
<feature type="transmembrane region" description="Helical" evidence="7">
    <location>
        <begin position="28"/>
        <end position="47"/>
    </location>
</feature>
<dbReference type="PROSITE" id="PS50928">
    <property type="entry name" value="ABC_TM1"/>
    <property type="match status" value="1"/>
</dbReference>
<dbReference type="InterPro" id="IPR050809">
    <property type="entry name" value="UgpAE/MalFG_permease"/>
</dbReference>
<keyword evidence="5 7" id="KW-1133">Transmembrane helix</keyword>
<reference evidence="9" key="1">
    <citation type="submission" date="2020-10" db="EMBL/GenBank/DDBJ databases">
        <authorList>
            <person name="Gilroy R."/>
        </authorList>
    </citation>
    <scope>NUCLEOTIDE SEQUENCE</scope>
    <source>
        <strain evidence="9">ChiSxjej2B14-8506</strain>
    </source>
</reference>
<dbReference type="InterPro" id="IPR035906">
    <property type="entry name" value="MetI-like_sf"/>
</dbReference>
<evidence type="ECO:0000256" key="3">
    <source>
        <dbReference type="ARBA" id="ARBA00022475"/>
    </source>
</evidence>
<dbReference type="Proteomes" id="UP000824123">
    <property type="component" value="Unassembled WGS sequence"/>
</dbReference>
<comment type="subcellular location">
    <subcellularLocation>
        <location evidence="1 7">Cell membrane</location>
        <topology evidence="1 7">Multi-pass membrane protein</topology>
    </subcellularLocation>
</comment>
<accession>A0A9D1LRP6</accession>
<evidence type="ECO:0000256" key="4">
    <source>
        <dbReference type="ARBA" id="ARBA00022692"/>
    </source>
</evidence>
<sequence>MNLSKAAGAPRTNRLSTSAPVKSFRLHWQLYLLLLLPLAWVLIFRYWPMFGLQIAFKNFKISKGFWNSSWVGLKYFEQFFTDYSFKRLITNTLGISIYSLVAGFFPPIILAVALNECKHKYFTKTIQTATYMPHFLSTVVVTSILTQLLSYGGALNTLVKAVGGTPRNYLSEPSLFKSIYVWSGIWQSQGYNSIMYLAALAGINPELQEAAYVDGANVWQRIWHVDLPGIVPTAIILLILNTASVLNVGYEKVYLLQNSLNMSASDVISTYVYRVGLVDMNYSFSTAVNMFQSVISLALMAIVNGIARRVSDYSLW</sequence>
<proteinExistence type="inferred from homology"/>
<organism evidence="9 10">
    <name type="scientific">Candidatus Fimadaptatus faecigallinarum</name>
    <dbReference type="NCBI Taxonomy" id="2840814"/>
    <lineage>
        <taxon>Bacteria</taxon>
        <taxon>Bacillati</taxon>
        <taxon>Bacillota</taxon>
        <taxon>Clostridia</taxon>
        <taxon>Eubacteriales</taxon>
        <taxon>Candidatus Fimadaptatus</taxon>
    </lineage>
</organism>